<dbReference type="AlphaFoldDB" id="A0A6G2BJD3"/>
<evidence type="ECO:0000256" key="4">
    <source>
        <dbReference type="PIRSR" id="PIRSR000103-1"/>
    </source>
</evidence>
<dbReference type="Gene3D" id="1.10.1040.10">
    <property type="entry name" value="N-(1-d-carboxylethyl)-l-norvaline Dehydrogenase, domain 2"/>
    <property type="match status" value="1"/>
</dbReference>
<comment type="caution">
    <text evidence="7">The sequence shown here is derived from an EMBL/GenBank/DDBJ whole genome shotgun (WGS) entry which is preliminary data.</text>
</comment>
<protein>
    <submittedName>
        <fullName evidence="7">NAD-binding protein</fullName>
    </submittedName>
</protein>
<sequence length="291" mass="30177">MSTAQPTIAVLGTGIIGAPVARNLSKSGFAVRAWNRTGSKAEALTADGVRAVDTPADAVADADVVLTALNDGPRVLEAMEAAAPGLAEGAIWVQTSTVGEEVDRLAAHAAEAGLVFVDAPVQGTRQPAELGKLVIMAAGPQVVRPTVQPIFDAIGSRTVWVGEDGASGAASRLKLVLNTWVIALTHGVGEALALADRLGVEPEHFLDVVAGGPMDNGFFRAKSSAILSGDYTPSFSVDNSEKDARLVLEAARRVGVRLDCVEAGHRRFRRASEQGHGGRDMAAGYFASFDA</sequence>
<evidence type="ECO:0000313" key="8">
    <source>
        <dbReference type="Proteomes" id="UP000473014"/>
    </source>
</evidence>
<evidence type="ECO:0000259" key="6">
    <source>
        <dbReference type="Pfam" id="PF14833"/>
    </source>
</evidence>
<proteinExistence type="inferred from homology"/>
<dbReference type="RefSeq" id="WP_155072824.1">
    <property type="nucleotide sequence ID" value="NZ_WIXO01000001.1"/>
</dbReference>
<dbReference type="Pfam" id="PF03446">
    <property type="entry name" value="NAD_binding_2"/>
    <property type="match status" value="1"/>
</dbReference>
<dbReference type="InterPro" id="IPR036291">
    <property type="entry name" value="NAD(P)-bd_dom_sf"/>
</dbReference>
<gene>
    <name evidence="7" type="ORF">F0L17_25125</name>
</gene>
<evidence type="ECO:0000256" key="3">
    <source>
        <dbReference type="ARBA" id="ARBA00023027"/>
    </source>
</evidence>
<dbReference type="InterPro" id="IPR006115">
    <property type="entry name" value="6PGDH_NADP-bd"/>
</dbReference>
<accession>A0A6G2BJD3</accession>
<dbReference type="SUPFAM" id="SSF48179">
    <property type="entry name" value="6-phosphogluconate dehydrogenase C-terminal domain-like"/>
    <property type="match status" value="1"/>
</dbReference>
<keyword evidence="2" id="KW-0560">Oxidoreductase</keyword>
<comment type="similarity">
    <text evidence="1">Belongs to the HIBADH-related family.</text>
</comment>
<dbReference type="Proteomes" id="UP000473014">
    <property type="component" value="Unassembled WGS sequence"/>
</dbReference>
<dbReference type="Pfam" id="PF14833">
    <property type="entry name" value="NAD_binding_11"/>
    <property type="match status" value="1"/>
</dbReference>
<dbReference type="Gene3D" id="3.40.50.720">
    <property type="entry name" value="NAD(P)-binding Rossmann-like Domain"/>
    <property type="match status" value="1"/>
</dbReference>
<evidence type="ECO:0000256" key="1">
    <source>
        <dbReference type="ARBA" id="ARBA00009080"/>
    </source>
</evidence>
<dbReference type="InterPro" id="IPR008927">
    <property type="entry name" value="6-PGluconate_DH-like_C_sf"/>
</dbReference>
<dbReference type="PANTHER" id="PTHR43580">
    <property type="entry name" value="OXIDOREDUCTASE GLYR1-RELATED"/>
    <property type="match status" value="1"/>
</dbReference>
<feature type="domain" description="6-phosphogluconate dehydrogenase NADP-binding" evidence="5">
    <location>
        <begin position="7"/>
        <end position="162"/>
    </location>
</feature>
<organism evidence="7 8">
    <name type="scientific">Streptomyces taklimakanensis</name>
    <dbReference type="NCBI Taxonomy" id="2569853"/>
    <lineage>
        <taxon>Bacteria</taxon>
        <taxon>Bacillati</taxon>
        <taxon>Actinomycetota</taxon>
        <taxon>Actinomycetes</taxon>
        <taxon>Kitasatosporales</taxon>
        <taxon>Streptomycetaceae</taxon>
        <taxon>Streptomyces</taxon>
    </lineage>
</organism>
<evidence type="ECO:0000313" key="7">
    <source>
        <dbReference type="EMBL" id="MTE22324.1"/>
    </source>
</evidence>
<dbReference type="InterPro" id="IPR013328">
    <property type="entry name" value="6PGD_dom2"/>
</dbReference>
<dbReference type="InterPro" id="IPR029154">
    <property type="entry name" value="HIBADH-like_NADP-bd"/>
</dbReference>
<dbReference type="PANTHER" id="PTHR43580:SF2">
    <property type="entry name" value="CYTOKINE-LIKE NUCLEAR FACTOR N-PAC"/>
    <property type="match status" value="1"/>
</dbReference>
<dbReference type="OrthoDB" id="3185659at2"/>
<dbReference type="SUPFAM" id="SSF51735">
    <property type="entry name" value="NAD(P)-binding Rossmann-fold domains"/>
    <property type="match status" value="1"/>
</dbReference>
<dbReference type="GO" id="GO:0016491">
    <property type="term" value="F:oxidoreductase activity"/>
    <property type="evidence" value="ECO:0007669"/>
    <property type="project" value="UniProtKB-KW"/>
</dbReference>
<feature type="active site" evidence="4">
    <location>
        <position position="174"/>
    </location>
</feature>
<keyword evidence="8" id="KW-1185">Reference proteome</keyword>
<evidence type="ECO:0000256" key="2">
    <source>
        <dbReference type="ARBA" id="ARBA00023002"/>
    </source>
</evidence>
<dbReference type="PIRSF" id="PIRSF000103">
    <property type="entry name" value="HIBADH"/>
    <property type="match status" value="1"/>
</dbReference>
<dbReference type="EMBL" id="WIXO01000001">
    <property type="protein sequence ID" value="MTE22324.1"/>
    <property type="molecule type" value="Genomic_DNA"/>
</dbReference>
<feature type="domain" description="3-hydroxyisobutyrate dehydrogenase-like NAD-binding" evidence="6">
    <location>
        <begin position="168"/>
        <end position="283"/>
    </location>
</feature>
<reference evidence="7 8" key="1">
    <citation type="submission" date="2019-11" db="EMBL/GenBank/DDBJ databases">
        <authorList>
            <person name="Yuan L."/>
        </authorList>
    </citation>
    <scope>NUCLEOTIDE SEQUENCE [LARGE SCALE GENOMIC DNA]</scope>
    <source>
        <strain evidence="7 8">TRM43335</strain>
    </source>
</reference>
<dbReference type="InterPro" id="IPR015815">
    <property type="entry name" value="HIBADH-related"/>
</dbReference>
<dbReference type="GO" id="GO:0051287">
    <property type="term" value="F:NAD binding"/>
    <property type="evidence" value="ECO:0007669"/>
    <property type="project" value="InterPro"/>
</dbReference>
<keyword evidence="3" id="KW-0520">NAD</keyword>
<dbReference type="InterPro" id="IPR051265">
    <property type="entry name" value="HIBADH-related_NP60_sf"/>
</dbReference>
<evidence type="ECO:0000259" key="5">
    <source>
        <dbReference type="Pfam" id="PF03446"/>
    </source>
</evidence>
<name>A0A6G2BJD3_9ACTN</name>
<dbReference type="GO" id="GO:0050661">
    <property type="term" value="F:NADP binding"/>
    <property type="evidence" value="ECO:0007669"/>
    <property type="project" value="InterPro"/>
</dbReference>